<dbReference type="AlphaFoldDB" id="A0AA37TXU7"/>
<proteinExistence type="predicted"/>
<evidence type="ECO:0000313" key="1">
    <source>
        <dbReference type="EMBL" id="GLS84340.1"/>
    </source>
</evidence>
<reference evidence="1 2" key="1">
    <citation type="journal article" date="2014" name="Int. J. Syst. Evol. Microbiol.">
        <title>Complete genome sequence of Corynebacterium casei LMG S-19264T (=DSM 44701T), isolated from a smear-ripened cheese.</title>
        <authorList>
            <consortium name="US DOE Joint Genome Institute (JGI-PGF)"/>
            <person name="Walter F."/>
            <person name="Albersmeier A."/>
            <person name="Kalinowski J."/>
            <person name="Ruckert C."/>
        </authorList>
    </citation>
    <scope>NUCLEOTIDE SEQUENCE [LARGE SCALE GENOMIC DNA]</scope>
    <source>
        <strain evidence="1 2">NBRC 112785</strain>
    </source>
</reference>
<dbReference type="EMBL" id="BSPO01000003">
    <property type="protein sequence ID" value="GLS84340.1"/>
    <property type="molecule type" value="Genomic_DNA"/>
</dbReference>
<gene>
    <name evidence="1" type="ORF">GCM10007894_23170</name>
</gene>
<dbReference type="SUPFAM" id="SSF69917">
    <property type="entry name" value="OMPT-like"/>
    <property type="match status" value="1"/>
</dbReference>
<comment type="caution">
    <text evidence="1">The sequence shown here is derived from an EMBL/GenBank/DDBJ whole genome shotgun (WGS) entry which is preliminary data.</text>
</comment>
<evidence type="ECO:0008006" key="3">
    <source>
        <dbReference type="Google" id="ProtNLM"/>
    </source>
</evidence>
<organism evidence="1 2">
    <name type="scientific">Paraferrimonas haliotis</name>
    <dbReference type="NCBI Taxonomy" id="2013866"/>
    <lineage>
        <taxon>Bacteria</taxon>
        <taxon>Pseudomonadati</taxon>
        <taxon>Pseudomonadota</taxon>
        <taxon>Gammaproteobacteria</taxon>
        <taxon>Alteromonadales</taxon>
        <taxon>Ferrimonadaceae</taxon>
        <taxon>Paraferrimonas</taxon>
    </lineage>
</organism>
<keyword evidence="2" id="KW-1185">Reference proteome</keyword>
<dbReference type="GO" id="GO:0004190">
    <property type="term" value="F:aspartic-type endopeptidase activity"/>
    <property type="evidence" value="ECO:0007669"/>
    <property type="project" value="InterPro"/>
</dbReference>
<dbReference type="InterPro" id="IPR020080">
    <property type="entry name" value="OM_adhesin/peptidase_omptin"/>
</dbReference>
<evidence type="ECO:0000313" key="2">
    <source>
        <dbReference type="Proteomes" id="UP001157439"/>
    </source>
</evidence>
<protein>
    <recommendedName>
        <fullName evidence="3">Outer membrane protein beta-barrel domain-containing protein</fullName>
    </recommendedName>
</protein>
<name>A0AA37TXU7_9GAMM</name>
<accession>A0AA37TXU7</accession>
<dbReference type="Proteomes" id="UP001157439">
    <property type="component" value="Unassembled WGS sequence"/>
</dbReference>
<dbReference type="RefSeq" id="WP_095500187.1">
    <property type="nucleotide sequence ID" value="NZ_BSPO01000003.1"/>
</dbReference>
<sequence length="292" mass="32604">MNGIINFCSRTHVECFSTRLPLWQVVGLVAAGLLCTPLSAAEFKLEFGGFYSDSNSSVELPQGQRSIRLDFEDDFKLNAREAVPIVSFQTRLNNQHRIWIEYLDLKRREAGDFNGPSFDYHYQGQTLQGRSGSFIASQLNIEIASASYGYPLRNEAESEFGVLAGLHRIKVRFGLDGLSAICPPGASCPTTTESVSESSAHPLLNIGVYGSYRIYKGWDLSGRGRVYGIDTSSLKGRFFDVNAGLNYQLMPRLNAYFGYSYLHFSSELSFNSQSPKFGYRFFGPVATLSFQF</sequence>